<feature type="transmembrane region" description="Helical" evidence="2">
    <location>
        <begin position="184"/>
        <end position="201"/>
    </location>
</feature>
<feature type="region of interest" description="Disordered" evidence="1">
    <location>
        <begin position="332"/>
        <end position="352"/>
    </location>
</feature>
<evidence type="ECO:0000313" key="5">
    <source>
        <dbReference type="Proteomes" id="UP001214553"/>
    </source>
</evidence>
<feature type="transmembrane region" description="Helical" evidence="2">
    <location>
        <begin position="294"/>
        <end position="316"/>
    </location>
</feature>
<dbReference type="Proteomes" id="UP001214553">
    <property type="component" value="Chromosome"/>
</dbReference>
<evidence type="ECO:0000256" key="2">
    <source>
        <dbReference type="SAM" id="Phobius"/>
    </source>
</evidence>
<keyword evidence="5" id="KW-1185">Reference proteome</keyword>
<sequence length="352" mass="38010">MPALDGLRAAAVALVFVTHAFPSSAFPGGLGVDVFFVISGFLITRILLKQWREHLTIGLKRFWLTRLIRLYPPLIAMVIVFAALYAFLPSTGLHSAVNATVALTHTADVVATVTDQDLGYFAHTWSLAMEEQFYLVWPVVLLLMLQTNLRRRWMIALTVLVAGASLTGWVLTGDQLPYNPLTKAGGILLGCAAAIALEYLPTALTGQTLAWVGAAVFTAACLGESFGWFTRSVSLPIAVLGILPVVLHCATGRGSLVAALSWRPVVSLGVISYALYLWHYPVLMLLRRVVPADAWIIAVLGAAVSLALAAATRRFVEQPSLAWRRRLLARRDSPPPQKVPGTVPEAVGGRVA</sequence>
<feature type="transmembrane region" description="Helical" evidence="2">
    <location>
        <begin position="68"/>
        <end position="88"/>
    </location>
</feature>
<feature type="domain" description="Acyltransferase 3" evidence="3">
    <location>
        <begin position="3"/>
        <end position="312"/>
    </location>
</feature>
<dbReference type="GO" id="GO:0016746">
    <property type="term" value="F:acyltransferase activity"/>
    <property type="evidence" value="ECO:0007669"/>
    <property type="project" value="UniProtKB-KW"/>
</dbReference>
<dbReference type="RefSeq" id="WP_275276806.1">
    <property type="nucleotide sequence ID" value="NZ_CP119108.1"/>
</dbReference>
<dbReference type="PANTHER" id="PTHR23028">
    <property type="entry name" value="ACETYLTRANSFERASE"/>
    <property type="match status" value="1"/>
</dbReference>
<dbReference type="EMBL" id="CP119108">
    <property type="protein sequence ID" value="WEG07467.1"/>
    <property type="molecule type" value="Genomic_DNA"/>
</dbReference>
<dbReference type="Pfam" id="PF01757">
    <property type="entry name" value="Acyl_transf_3"/>
    <property type="match status" value="1"/>
</dbReference>
<keyword evidence="4" id="KW-0012">Acyltransferase</keyword>
<keyword evidence="2" id="KW-0472">Membrane</keyword>
<evidence type="ECO:0000259" key="3">
    <source>
        <dbReference type="Pfam" id="PF01757"/>
    </source>
</evidence>
<feature type="transmembrane region" description="Helical" evidence="2">
    <location>
        <begin position="233"/>
        <end position="250"/>
    </location>
</feature>
<keyword evidence="2" id="KW-0812">Transmembrane</keyword>
<accession>A0ABY8BUG9</accession>
<gene>
    <name evidence="4" type="ORF">PU630_09335</name>
</gene>
<evidence type="ECO:0000313" key="4">
    <source>
        <dbReference type="EMBL" id="WEG07467.1"/>
    </source>
</evidence>
<feature type="transmembrane region" description="Helical" evidence="2">
    <location>
        <begin position="30"/>
        <end position="48"/>
    </location>
</feature>
<keyword evidence="2" id="KW-1133">Transmembrane helix</keyword>
<feature type="transmembrane region" description="Helical" evidence="2">
    <location>
        <begin position="262"/>
        <end position="282"/>
    </location>
</feature>
<dbReference type="InterPro" id="IPR002656">
    <property type="entry name" value="Acyl_transf_3_dom"/>
</dbReference>
<keyword evidence="4" id="KW-0808">Transferase</keyword>
<organism evidence="4 5">
    <name type="scientific">Microbacterium horticulturae</name>
    <dbReference type="NCBI Taxonomy" id="3028316"/>
    <lineage>
        <taxon>Bacteria</taxon>
        <taxon>Bacillati</taxon>
        <taxon>Actinomycetota</taxon>
        <taxon>Actinomycetes</taxon>
        <taxon>Micrococcales</taxon>
        <taxon>Microbacteriaceae</taxon>
        <taxon>Microbacterium</taxon>
    </lineage>
</organism>
<reference evidence="4 5" key="1">
    <citation type="submission" date="2023-03" db="EMBL/GenBank/DDBJ databases">
        <title>Genome sequence of Microbacterium sp. KACC 23027.</title>
        <authorList>
            <person name="Kim S."/>
            <person name="Heo J."/>
            <person name="Kwon S.-W."/>
        </authorList>
    </citation>
    <scope>NUCLEOTIDE SEQUENCE [LARGE SCALE GENOMIC DNA]</scope>
    <source>
        <strain evidence="4 5">KACC 23027</strain>
    </source>
</reference>
<protein>
    <submittedName>
        <fullName evidence="4">Acyltransferase</fullName>
    </submittedName>
</protein>
<dbReference type="InterPro" id="IPR050879">
    <property type="entry name" value="Acyltransferase_3"/>
</dbReference>
<feature type="transmembrane region" description="Helical" evidence="2">
    <location>
        <begin position="152"/>
        <end position="172"/>
    </location>
</feature>
<proteinExistence type="predicted"/>
<dbReference type="PANTHER" id="PTHR23028:SF53">
    <property type="entry name" value="ACYL_TRANSF_3 DOMAIN-CONTAINING PROTEIN"/>
    <property type="match status" value="1"/>
</dbReference>
<evidence type="ECO:0000256" key="1">
    <source>
        <dbReference type="SAM" id="MobiDB-lite"/>
    </source>
</evidence>
<name>A0ABY8BUG9_9MICO</name>